<dbReference type="EMBL" id="VOQR01000001">
    <property type="protein sequence ID" value="TXC71049.1"/>
    <property type="molecule type" value="Genomic_DNA"/>
</dbReference>
<feature type="region of interest" description="Disordered" evidence="1">
    <location>
        <begin position="34"/>
        <end position="56"/>
    </location>
</feature>
<keyword evidence="2" id="KW-1133">Transmembrane helix</keyword>
<feature type="domain" description="Zinc-ribbon" evidence="3">
    <location>
        <begin position="3"/>
        <end position="24"/>
    </location>
</feature>
<sequence length="239" mass="24161">MSFCNQCGTELPVGANFCTNCGAAVTIATAGADRRASDPGAPIGDRSPQSDFPTRAAPAQPIVAGARGAGWILPALVAVAVLIIGYLLLTPKATDRAERGGAAVAAADGEGTRERAGADRRAVDDASDAASVAGANTRAGASVSAAVLDSAFNSDPAGAALRYPGPVRVSGTIATMVQPGRTPSLSLEGRTRFNFMIVEFPEGYRTRLAPLAKGQFVSVACDQVRALGGTTILSGCLLT</sequence>
<keyword evidence="2" id="KW-0812">Transmembrane</keyword>
<dbReference type="Proteomes" id="UP000321250">
    <property type="component" value="Unassembled WGS sequence"/>
</dbReference>
<reference evidence="4 5" key="1">
    <citation type="journal article" date="2013" name="Antonie Van Leeuwenhoek">
        <title>Sphingomonas ginsenosidivorax sp. nov., with the ability to transform ginsenosides.</title>
        <authorList>
            <person name="Jin X.F."/>
            <person name="Kim J.K."/>
            <person name="Liu Q.M."/>
            <person name="Kang M.S."/>
            <person name="He D."/>
            <person name="Jin F.X."/>
            <person name="Kim S.C."/>
            <person name="Im W.T."/>
        </authorList>
    </citation>
    <scope>NUCLEOTIDE SEQUENCE [LARGE SCALE GENOMIC DNA]</scope>
    <source>
        <strain evidence="4 5">KHI67</strain>
    </source>
</reference>
<gene>
    <name evidence="4" type="ORF">FSB78_08860</name>
</gene>
<dbReference type="RefSeq" id="WP_147081949.1">
    <property type="nucleotide sequence ID" value="NZ_VOQR01000001.1"/>
</dbReference>
<dbReference type="Pfam" id="PF13240">
    <property type="entry name" value="Zn_Ribbon_1"/>
    <property type="match status" value="1"/>
</dbReference>
<feature type="compositionally biased region" description="Basic and acidic residues" evidence="1">
    <location>
        <begin position="110"/>
        <end position="123"/>
    </location>
</feature>
<proteinExistence type="predicted"/>
<dbReference type="InterPro" id="IPR026870">
    <property type="entry name" value="Zinc_ribbon_dom"/>
</dbReference>
<accession>A0A5C6UED5</accession>
<keyword evidence="5" id="KW-1185">Reference proteome</keyword>
<name>A0A5C6UED5_9SPHN</name>
<evidence type="ECO:0000256" key="1">
    <source>
        <dbReference type="SAM" id="MobiDB-lite"/>
    </source>
</evidence>
<evidence type="ECO:0000313" key="5">
    <source>
        <dbReference type="Proteomes" id="UP000321250"/>
    </source>
</evidence>
<dbReference type="OrthoDB" id="7570197at2"/>
<organism evidence="4 5">
    <name type="scientific">Sphingomonas ginsenosidivorax</name>
    <dbReference type="NCBI Taxonomy" id="862135"/>
    <lineage>
        <taxon>Bacteria</taxon>
        <taxon>Pseudomonadati</taxon>
        <taxon>Pseudomonadota</taxon>
        <taxon>Alphaproteobacteria</taxon>
        <taxon>Sphingomonadales</taxon>
        <taxon>Sphingomonadaceae</taxon>
        <taxon>Sphingomonas</taxon>
    </lineage>
</organism>
<keyword evidence="2" id="KW-0472">Membrane</keyword>
<dbReference type="AlphaFoldDB" id="A0A5C6UED5"/>
<comment type="caution">
    <text evidence="4">The sequence shown here is derived from an EMBL/GenBank/DDBJ whole genome shotgun (WGS) entry which is preliminary data.</text>
</comment>
<feature type="region of interest" description="Disordered" evidence="1">
    <location>
        <begin position="103"/>
        <end position="123"/>
    </location>
</feature>
<evidence type="ECO:0000259" key="3">
    <source>
        <dbReference type="Pfam" id="PF13240"/>
    </source>
</evidence>
<evidence type="ECO:0000313" key="4">
    <source>
        <dbReference type="EMBL" id="TXC71049.1"/>
    </source>
</evidence>
<protein>
    <submittedName>
        <fullName evidence="4">Zinc ribbon domain-containing protein</fullName>
    </submittedName>
</protein>
<evidence type="ECO:0000256" key="2">
    <source>
        <dbReference type="SAM" id="Phobius"/>
    </source>
</evidence>
<feature type="transmembrane region" description="Helical" evidence="2">
    <location>
        <begin position="71"/>
        <end position="89"/>
    </location>
</feature>